<dbReference type="OrthoDB" id="2256780at2759"/>
<keyword evidence="4" id="KW-1185">Reference proteome</keyword>
<dbReference type="AlphaFoldDB" id="A0A068SHT3"/>
<evidence type="ECO:0000256" key="1">
    <source>
        <dbReference type="SAM" id="Coils"/>
    </source>
</evidence>
<dbReference type="EMBL" id="CBTN010000112">
    <property type="protein sequence ID" value="CDH60866.1"/>
    <property type="molecule type" value="Genomic_DNA"/>
</dbReference>
<organism evidence="3 4">
    <name type="scientific">Lichtheimia corymbifera JMRC:FSU:9682</name>
    <dbReference type="NCBI Taxonomy" id="1263082"/>
    <lineage>
        <taxon>Eukaryota</taxon>
        <taxon>Fungi</taxon>
        <taxon>Fungi incertae sedis</taxon>
        <taxon>Mucoromycota</taxon>
        <taxon>Mucoromycotina</taxon>
        <taxon>Mucoromycetes</taxon>
        <taxon>Mucorales</taxon>
        <taxon>Lichtheimiaceae</taxon>
        <taxon>Lichtheimia</taxon>
    </lineage>
</organism>
<dbReference type="Proteomes" id="UP000027586">
    <property type="component" value="Unassembled WGS sequence"/>
</dbReference>
<proteinExistence type="predicted"/>
<dbReference type="VEuPathDB" id="FungiDB:LCOR_11642.1"/>
<sequence>MNDDQQQARYLESKKRNQETLERMQRLEHELARVESEIRAKQVRSSLLQCYQHQCNEWISQQKAYQQMLTEIQQQDEARRAGHDDDDDDDDSHTIQQLCQLLEHRLLYDDNDGDDNTNESIKKYLASRTTHQALARLRDYLDSLPIDIPPPSSQLEPQERRHIQHEQISLDQLVEIQQKETELEQRVRDLSHQVRIRVNHFYPDPNIQEALWQCIRMRAESRASATELKSLKAIADQLESEIPDELEEKSNTMDDLIHTVAERQSRVVQLLDENRDGAKMIQGSHEEDQAMRREAQEELAEELESVLDVMTGSIRKHVDLFHRLPLKPESYNIIPKSRDSTRLEQIKDALHPYLNPSRSGLIQTLGETLMRVDALVHMDPPESDIGESLESLVGDWHDDLHKRGVQVPAPLPNEDSIDAITQAGDAFKKHIKSKHGLFLSQQQSKVQSRLKQLQQVDKDIRSINKIIEEGNLVKDGSIAFDLAYQDKTFQEWLESIKENP</sequence>
<gene>
    <name evidence="3" type="ORF">LCOR_11642.1</name>
</gene>
<comment type="caution">
    <text evidence="3">The sequence shown here is derived from an EMBL/GenBank/DDBJ whole genome shotgun (WGS) entry which is preliminary data.</text>
</comment>
<evidence type="ECO:0000313" key="4">
    <source>
        <dbReference type="Proteomes" id="UP000027586"/>
    </source>
</evidence>
<feature type="coiled-coil region" evidence="1">
    <location>
        <begin position="10"/>
        <end position="44"/>
    </location>
</feature>
<name>A0A068SHT3_9FUNG</name>
<feature type="region of interest" description="Disordered" evidence="2">
    <location>
        <begin position="73"/>
        <end position="93"/>
    </location>
</feature>
<accession>A0A068SHT3</accession>
<evidence type="ECO:0000256" key="2">
    <source>
        <dbReference type="SAM" id="MobiDB-lite"/>
    </source>
</evidence>
<evidence type="ECO:0000313" key="3">
    <source>
        <dbReference type="EMBL" id="CDH60866.1"/>
    </source>
</evidence>
<keyword evidence="1" id="KW-0175">Coiled coil</keyword>
<protein>
    <submittedName>
        <fullName evidence="3">Uncharacterized protein</fullName>
    </submittedName>
</protein>
<reference evidence="3" key="1">
    <citation type="submission" date="2013-08" db="EMBL/GenBank/DDBJ databases">
        <title>Gene expansion shapes genome architecture in the human pathogen Lichtheimia corymbifera: an evolutionary genomics analysis in the ancient terrestrial Mucorales (Mucoromycotina).</title>
        <authorList>
            <person name="Schwartze V.U."/>
            <person name="Winter S."/>
            <person name="Shelest E."/>
            <person name="Marcet-Houben M."/>
            <person name="Horn F."/>
            <person name="Wehner S."/>
            <person name="Hoffmann K."/>
            <person name="Riege K."/>
            <person name="Sammeth M."/>
            <person name="Nowrousian M."/>
            <person name="Valiante V."/>
            <person name="Linde J."/>
            <person name="Jacobsen I.D."/>
            <person name="Marz M."/>
            <person name="Brakhage A.A."/>
            <person name="Gabaldon T."/>
            <person name="Bocker S."/>
            <person name="Voigt K."/>
        </authorList>
    </citation>
    <scope>NUCLEOTIDE SEQUENCE [LARGE SCALE GENOMIC DNA]</scope>
    <source>
        <strain evidence="3">FSU 9682</strain>
    </source>
</reference>